<accession>W9PRZ0</accession>
<sequence length="109" mass="12224">MKNLHSRYGRRKLGPVRTRLRHCTSIGGINYIDRNCRGIEYNCEVEGGGFSSAFEVKRREEFDLWNQSCDVGRSQVLPGEEGLSPLSPVCIQISISPSQFRISTESATS</sequence>
<dbReference type="Proteomes" id="UP000030751">
    <property type="component" value="Unassembled WGS sequence"/>
</dbReference>
<evidence type="ECO:0000313" key="1">
    <source>
        <dbReference type="EMBL" id="EXA45791.1"/>
    </source>
</evidence>
<dbReference type="EMBL" id="JH650971">
    <property type="protein sequence ID" value="EXA45792.1"/>
    <property type="molecule type" value="Genomic_DNA"/>
</dbReference>
<proteinExistence type="predicted"/>
<name>W9PRZ0_FUSOX</name>
<reference evidence="1" key="1">
    <citation type="submission" date="2011-10" db="EMBL/GenBank/DDBJ databases">
        <title>The Genome Sequence of Fusarium oxysporum HDV247.</title>
        <authorList>
            <consortium name="The Broad Institute Genome Sequencing Platform"/>
            <person name="Ma L.-J."/>
            <person name="Gale L.R."/>
            <person name="Schwartz D.C."/>
            <person name="Zhou S."/>
            <person name="Corby-Kistler H."/>
            <person name="Young S.K."/>
            <person name="Zeng Q."/>
            <person name="Gargeya S."/>
            <person name="Fitzgerald M."/>
            <person name="Haas B."/>
            <person name="Abouelleil A."/>
            <person name="Alvarado L."/>
            <person name="Arachchi H.M."/>
            <person name="Berlin A."/>
            <person name="Brown A."/>
            <person name="Chapman S.B."/>
            <person name="Chen Z."/>
            <person name="Dunbar C."/>
            <person name="Freedman E."/>
            <person name="Gearin G."/>
            <person name="Goldberg J."/>
            <person name="Griggs A."/>
            <person name="Gujja S."/>
            <person name="Heiman D."/>
            <person name="Howarth C."/>
            <person name="Larson L."/>
            <person name="Lui A."/>
            <person name="MacDonald P.J.P."/>
            <person name="Montmayeur A."/>
            <person name="Murphy C."/>
            <person name="Neiman D."/>
            <person name="Pearson M."/>
            <person name="Priest M."/>
            <person name="Roberts A."/>
            <person name="Saif S."/>
            <person name="Shea T."/>
            <person name="Shenoy N."/>
            <person name="Sisk P."/>
            <person name="Stolte C."/>
            <person name="Sykes S."/>
            <person name="Wortman J."/>
            <person name="Nusbaum C."/>
            <person name="Birren B."/>
        </authorList>
    </citation>
    <scope>NUCLEOTIDE SEQUENCE [LARGE SCALE GENOMIC DNA]</scope>
    <source>
        <strain evidence="1">HDV247</strain>
    </source>
</reference>
<dbReference type="AlphaFoldDB" id="W9PRZ0"/>
<gene>
    <name evidence="1" type="ORF">FOVG_06672</name>
</gene>
<reference evidence="1" key="2">
    <citation type="submission" date="2012-05" db="EMBL/GenBank/DDBJ databases">
        <title>Annotation of the Genome Sequence of Fusarium oxysporum HDV247.</title>
        <authorList>
            <consortium name="The Broad Institute Genomics Platform"/>
            <person name="Ma L.-J."/>
            <person name="Corby-Kistler H."/>
            <person name="Broz K."/>
            <person name="Gale L.R."/>
            <person name="Jonkers W."/>
            <person name="O'Donnell K."/>
            <person name="Ploetz R."/>
            <person name="Steinberg C."/>
            <person name="Schwartz D.C."/>
            <person name="VanEtten H."/>
            <person name="Zhou S."/>
            <person name="Young S.K."/>
            <person name="Zeng Q."/>
            <person name="Gargeya S."/>
            <person name="Fitzgerald M."/>
            <person name="Abouelleil A."/>
            <person name="Alvarado L."/>
            <person name="Chapman S.B."/>
            <person name="Gainer-Dewar J."/>
            <person name="Goldberg J."/>
            <person name="Griggs A."/>
            <person name="Gujja S."/>
            <person name="Hansen M."/>
            <person name="Howarth C."/>
            <person name="Imamovic A."/>
            <person name="Ireland A."/>
            <person name="Larimer J."/>
            <person name="McCowan C."/>
            <person name="Murphy C."/>
            <person name="Pearson M."/>
            <person name="Poon T.W."/>
            <person name="Priest M."/>
            <person name="Roberts A."/>
            <person name="Saif S."/>
            <person name="Shea T."/>
            <person name="Sykes S."/>
            <person name="Wortman J."/>
            <person name="Nusbaum C."/>
            <person name="Birren B."/>
        </authorList>
    </citation>
    <scope>NUCLEOTIDE SEQUENCE</scope>
    <source>
        <strain evidence="1">HDV247</strain>
    </source>
</reference>
<dbReference type="EMBL" id="JH650971">
    <property type="protein sequence ID" value="EXA45790.1"/>
    <property type="molecule type" value="Genomic_DNA"/>
</dbReference>
<dbReference type="EMBL" id="JH650971">
    <property type="protein sequence ID" value="EXA45791.1"/>
    <property type="molecule type" value="Genomic_DNA"/>
</dbReference>
<dbReference type="HOGENOM" id="CLU_2184069_0_0_1"/>
<protein>
    <submittedName>
        <fullName evidence="1">Uncharacterized protein</fullName>
    </submittedName>
</protein>
<organism evidence="1">
    <name type="scientific">Fusarium oxysporum f. sp. pisi HDV247</name>
    <dbReference type="NCBI Taxonomy" id="1080344"/>
    <lineage>
        <taxon>Eukaryota</taxon>
        <taxon>Fungi</taxon>
        <taxon>Dikarya</taxon>
        <taxon>Ascomycota</taxon>
        <taxon>Pezizomycotina</taxon>
        <taxon>Sordariomycetes</taxon>
        <taxon>Hypocreomycetidae</taxon>
        <taxon>Hypocreales</taxon>
        <taxon>Nectriaceae</taxon>
        <taxon>Fusarium</taxon>
        <taxon>Fusarium oxysporum species complex</taxon>
    </lineage>
</organism>